<dbReference type="InterPro" id="IPR013087">
    <property type="entry name" value="Znf_C2H2_type"/>
</dbReference>
<keyword evidence="6" id="KW-0238">DNA-binding</keyword>
<feature type="binding site" evidence="10">
    <location>
        <position position="20"/>
    </location>
    <ligand>
        <name>Zn(2+)</name>
        <dbReference type="ChEBI" id="CHEBI:29105"/>
    </ligand>
</feature>
<dbReference type="Pfam" id="PF00096">
    <property type="entry name" value="zf-C2H2"/>
    <property type="match status" value="2"/>
</dbReference>
<evidence type="ECO:0000256" key="3">
    <source>
        <dbReference type="ARBA" id="ARBA00022737"/>
    </source>
</evidence>
<evidence type="ECO:0008006" key="15">
    <source>
        <dbReference type="Google" id="ProtNLM"/>
    </source>
</evidence>
<keyword evidence="5 10" id="KW-0862">Zinc</keyword>
<dbReference type="PROSITE" id="PS00028">
    <property type="entry name" value="ZINC_FINGER_C2H2_1"/>
    <property type="match status" value="5"/>
</dbReference>
<evidence type="ECO:0000256" key="5">
    <source>
        <dbReference type="ARBA" id="ARBA00022833"/>
    </source>
</evidence>
<protein>
    <recommendedName>
        <fullName evidence="15">Protein krueppel</fullName>
    </recommendedName>
</protein>
<evidence type="ECO:0000256" key="9">
    <source>
        <dbReference type="PROSITE-ProRule" id="PRU00042"/>
    </source>
</evidence>
<dbReference type="GO" id="GO:0000978">
    <property type="term" value="F:RNA polymerase II cis-regulatory region sequence-specific DNA binding"/>
    <property type="evidence" value="ECO:0007669"/>
    <property type="project" value="TreeGrafter"/>
</dbReference>
<evidence type="ECO:0000256" key="6">
    <source>
        <dbReference type="ARBA" id="ARBA00023125"/>
    </source>
</evidence>
<dbReference type="SUPFAM" id="SSF57667">
    <property type="entry name" value="beta-beta-alpha zinc fingers"/>
    <property type="match status" value="3"/>
</dbReference>
<feature type="domain" description="ZAD" evidence="12">
    <location>
        <begin position="15"/>
        <end position="91"/>
    </location>
</feature>
<feature type="domain" description="C2H2-type" evidence="11">
    <location>
        <begin position="410"/>
        <end position="437"/>
    </location>
</feature>
<dbReference type="InterPro" id="IPR050527">
    <property type="entry name" value="Snail/Krueppel_Znf"/>
</dbReference>
<organism evidence="13 14">
    <name type="scientific">Callosobruchus maculatus</name>
    <name type="common">Southern cowpea weevil</name>
    <name type="synonym">Pulse bruchid</name>
    <dbReference type="NCBI Taxonomy" id="64391"/>
    <lineage>
        <taxon>Eukaryota</taxon>
        <taxon>Metazoa</taxon>
        <taxon>Ecdysozoa</taxon>
        <taxon>Arthropoda</taxon>
        <taxon>Hexapoda</taxon>
        <taxon>Insecta</taxon>
        <taxon>Pterygota</taxon>
        <taxon>Neoptera</taxon>
        <taxon>Endopterygota</taxon>
        <taxon>Coleoptera</taxon>
        <taxon>Polyphaga</taxon>
        <taxon>Cucujiformia</taxon>
        <taxon>Chrysomeloidea</taxon>
        <taxon>Chrysomelidae</taxon>
        <taxon>Bruchinae</taxon>
        <taxon>Bruchini</taxon>
        <taxon>Callosobruchus</taxon>
    </lineage>
</organism>
<name>A0A653C7H6_CALMS</name>
<feature type="domain" description="C2H2-type" evidence="11">
    <location>
        <begin position="353"/>
        <end position="382"/>
    </location>
</feature>
<dbReference type="PROSITE" id="PS50157">
    <property type="entry name" value="ZINC_FINGER_C2H2_2"/>
    <property type="match status" value="5"/>
</dbReference>
<comment type="similarity">
    <text evidence="8">Belongs to the snail C2H2-type zinc-finger protein family.</text>
</comment>
<dbReference type="PROSITE" id="PS51915">
    <property type="entry name" value="ZAD"/>
    <property type="match status" value="1"/>
</dbReference>
<dbReference type="EMBL" id="CAACVG010007111">
    <property type="protein sequence ID" value="VEN43726.1"/>
    <property type="molecule type" value="Genomic_DNA"/>
</dbReference>
<dbReference type="PANTHER" id="PTHR24388">
    <property type="entry name" value="ZINC FINGER PROTEIN"/>
    <property type="match status" value="1"/>
</dbReference>
<evidence type="ECO:0000256" key="7">
    <source>
        <dbReference type="ARBA" id="ARBA00023242"/>
    </source>
</evidence>
<dbReference type="Pfam" id="PF07776">
    <property type="entry name" value="zf-AD"/>
    <property type="match status" value="1"/>
</dbReference>
<dbReference type="GO" id="GO:0005634">
    <property type="term" value="C:nucleus"/>
    <property type="evidence" value="ECO:0007669"/>
    <property type="project" value="UniProtKB-SubCell"/>
</dbReference>
<dbReference type="OrthoDB" id="8117402at2759"/>
<dbReference type="SUPFAM" id="SSF57716">
    <property type="entry name" value="Glucocorticoid receptor-like (DNA-binding domain)"/>
    <property type="match status" value="1"/>
</dbReference>
<feature type="binding site" evidence="10">
    <location>
        <position position="64"/>
    </location>
    <ligand>
        <name>Zn(2+)</name>
        <dbReference type="ChEBI" id="CHEBI:29105"/>
    </ligand>
</feature>
<keyword evidence="14" id="KW-1185">Reference proteome</keyword>
<feature type="domain" description="C2H2-type" evidence="11">
    <location>
        <begin position="438"/>
        <end position="464"/>
    </location>
</feature>
<dbReference type="SMART" id="SM00355">
    <property type="entry name" value="ZnF_C2H2"/>
    <property type="match status" value="7"/>
</dbReference>
<dbReference type="Pfam" id="PF13912">
    <property type="entry name" value="zf-C2H2_6"/>
    <property type="match status" value="1"/>
</dbReference>
<dbReference type="AlphaFoldDB" id="A0A653C7H6"/>
<dbReference type="InterPro" id="IPR012934">
    <property type="entry name" value="Znf_AD"/>
</dbReference>
<dbReference type="Proteomes" id="UP000410492">
    <property type="component" value="Unassembled WGS sequence"/>
</dbReference>
<dbReference type="SMART" id="SM00868">
    <property type="entry name" value="zf-AD"/>
    <property type="match status" value="1"/>
</dbReference>
<feature type="domain" description="C2H2-type" evidence="11">
    <location>
        <begin position="383"/>
        <end position="410"/>
    </location>
</feature>
<dbReference type="GO" id="GO:0008270">
    <property type="term" value="F:zinc ion binding"/>
    <property type="evidence" value="ECO:0007669"/>
    <property type="project" value="UniProtKB-UniRule"/>
</dbReference>
<keyword evidence="2 10" id="KW-0479">Metal-binding</keyword>
<evidence type="ECO:0000256" key="1">
    <source>
        <dbReference type="ARBA" id="ARBA00004123"/>
    </source>
</evidence>
<gene>
    <name evidence="13" type="ORF">CALMAC_LOCUS6775</name>
</gene>
<feature type="domain" description="C2H2-type" evidence="11">
    <location>
        <begin position="326"/>
        <end position="353"/>
    </location>
</feature>
<keyword evidence="4 9" id="KW-0863">Zinc-finger</keyword>
<evidence type="ECO:0000256" key="10">
    <source>
        <dbReference type="PROSITE-ProRule" id="PRU01263"/>
    </source>
</evidence>
<reference evidence="13 14" key="1">
    <citation type="submission" date="2019-01" db="EMBL/GenBank/DDBJ databases">
        <authorList>
            <person name="Sayadi A."/>
        </authorList>
    </citation>
    <scope>NUCLEOTIDE SEQUENCE [LARGE SCALE GENOMIC DNA]</scope>
</reference>
<comment type="subcellular location">
    <subcellularLocation>
        <location evidence="1">Nucleus</location>
    </subcellularLocation>
</comment>
<evidence type="ECO:0000259" key="11">
    <source>
        <dbReference type="PROSITE" id="PS50157"/>
    </source>
</evidence>
<evidence type="ECO:0000313" key="14">
    <source>
        <dbReference type="Proteomes" id="UP000410492"/>
    </source>
</evidence>
<evidence type="ECO:0000256" key="8">
    <source>
        <dbReference type="ARBA" id="ARBA00037948"/>
    </source>
</evidence>
<dbReference type="InterPro" id="IPR036236">
    <property type="entry name" value="Znf_C2H2_sf"/>
</dbReference>
<feature type="binding site" evidence="10">
    <location>
        <position position="17"/>
    </location>
    <ligand>
        <name>Zn(2+)</name>
        <dbReference type="ChEBI" id="CHEBI:29105"/>
    </ligand>
</feature>
<dbReference type="Gene3D" id="3.30.160.60">
    <property type="entry name" value="Classic Zinc Finger"/>
    <property type="match status" value="3"/>
</dbReference>
<accession>A0A653C7H6</accession>
<evidence type="ECO:0000256" key="4">
    <source>
        <dbReference type="ARBA" id="ARBA00022771"/>
    </source>
</evidence>
<evidence type="ECO:0000313" key="13">
    <source>
        <dbReference type="EMBL" id="VEN43726.1"/>
    </source>
</evidence>
<keyword evidence="3" id="KW-0677">Repeat</keyword>
<evidence type="ECO:0000259" key="12">
    <source>
        <dbReference type="PROSITE" id="PS51915"/>
    </source>
</evidence>
<dbReference type="PANTHER" id="PTHR24388:SF54">
    <property type="entry name" value="PROTEIN ESCARGOT"/>
    <property type="match status" value="1"/>
</dbReference>
<proteinExistence type="inferred from homology"/>
<dbReference type="GO" id="GO:0000981">
    <property type="term" value="F:DNA-binding transcription factor activity, RNA polymerase II-specific"/>
    <property type="evidence" value="ECO:0007669"/>
    <property type="project" value="TreeGrafter"/>
</dbReference>
<keyword evidence="7" id="KW-0539">Nucleus</keyword>
<feature type="binding site" evidence="10">
    <location>
        <position position="67"/>
    </location>
    <ligand>
        <name>Zn(2+)</name>
        <dbReference type="ChEBI" id="CHEBI:29105"/>
    </ligand>
</feature>
<sequence>MATKLPGSSPQMEKARCRICYEMSQGCYPLRGKIPNVDTDIADMLIYCTSVDLGELDGLPDTVCIQCFKTLRIAYIFIKRFKETNEWLIDQQIKKELIEDHKYTKTYNGECSQNEHNAAINGDADTRIEFIEENEETEEVMEQGQTHENVQQSNEQIQIIEIVANDQEAVEQFEVENSEEHINAVYSVDATGAANIITLGNYRDFEDFIEDTPMAEIPEDDLETDQDTGSLLVNQKTYLSTFSDAKGEGGEKVLINPPKFKIRRRYQKLYVCPKCPNERYSENEFFHHIAMHGKVRNETFQCHQCDLSTTMTTTEFYEHCMRLHRYQCHICNESFGKRGTHYAHMRRHSNVRYICSYAGCSKSFVSSWNLEKHEHLHTSVERYKCKDCNVGFKTYDTYRYHLKTHNGRKYLCAFCGKSYLQSVHLKYHLWNHSGVKQFMCNQCPKSYTSITVLRKHKRRHHPDT</sequence>
<evidence type="ECO:0000256" key="2">
    <source>
        <dbReference type="ARBA" id="ARBA00022723"/>
    </source>
</evidence>